<keyword evidence="4" id="KW-1185">Reference proteome</keyword>
<organism evidence="3 4">
    <name type="scientific">Colletotrichum sidae</name>
    <dbReference type="NCBI Taxonomy" id="1347389"/>
    <lineage>
        <taxon>Eukaryota</taxon>
        <taxon>Fungi</taxon>
        <taxon>Dikarya</taxon>
        <taxon>Ascomycota</taxon>
        <taxon>Pezizomycotina</taxon>
        <taxon>Sordariomycetes</taxon>
        <taxon>Hypocreomycetidae</taxon>
        <taxon>Glomerellales</taxon>
        <taxon>Glomerellaceae</taxon>
        <taxon>Colletotrichum</taxon>
        <taxon>Colletotrichum orbiculare species complex</taxon>
    </lineage>
</organism>
<dbReference type="InterPro" id="IPR056143">
    <property type="entry name" value="DUF7726"/>
</dbReference>
<dbReference type="PANTHER" id="PTHR42339">
    <property type="entry name" value="HISTONE H1"/>
    <property type="match status" value="1"/>
</dbReference>
<accession>A0A4V3I1S3</accession>
<evidence type="ECO:0000313" key="3">
    <source>
        <dbReference type="EMBL" id="TEA11403.1"/>
    </source>
</evidence>
<dbReference type="Proteomes" id="UP000295604">
    <property type="component" value="Unassembled WGS sequence"/>
</dbReference>
<dbReference type="PANTHER" id="PTHR42339:SF1">
    <property type="entry name" value="HISTONE H1"/>
    <property type="match status" value="1"/>
</dbReference>
<reference evidence="3 4" key="1">
    <citation type="submission" date="2018-11" db="EMBL/GenBank/DDBJ databases">
        <title>Genome sequence and assembly of Colletotrichum sidae.</title>
        <authorList>
            <person name="Gan P."/>
            <person name="Shirasu K."/>
        </authorList>
    </citation>
    <scope>NUCLEOTIDE SEQUENCE [LARGE SCALE GENOMIC DNA]</scope>
    <source>
        <strain evidence="3 4">CBS 518.97</strain>
    </source>
</reference>
<evidence type="ECO:0000259" key="2">
    <source>
        <dbReference type="Pfam" id="PF24852"/>
    </source>
</evidence>
<feature type="domain" description="DUF7726" evidence="2">
    <location>
        <begin position="87"/>
        <end position="170"/>
    </location>
</feature>
<dbReference type="AlphaFoldDB" id="A0A4V3I1S3"/>
<protein>
    <recommendedName>
        <fullName evidence="2">DUF7726 domain-containing protein</fullName>
    </recommendedName>
</protein>
<comment type="caution">
    <text evidence="3">The sequence shown here is derived from an EMBL/GenBank/DDBJ whole genome shotgun (WGS) entry which is preliminary data.</text>
</comment>
<sequence>MPPKKATAAAASQPLAEADANRATAPNNDQAKPAPKPRKRKSDAVESADTSSEAPAPKKKATKAGGKPDPLPDLSDIHLDGDETMSVPVYDTCQDIRTKINAQLRKDGATKAGFLRAIVKAAYPPGSDAKMAASLLANFLAKKGHGGGNTSSVFYAAYVFFEKLRVRDGKPKSKKRLEMEEQWGSDGFARDHDMGPNARYWGRADESLHIDKYGKLQVVPRGGFAR</sequence>
<proteinExistence type="predicted"/>
<evidence type="ECO:0000313" key="4">
    <source>
        <dbReference type="Proteomes" id="UP000295604"/>
    </source>
</evidence>
<feature type="region of interest" description="Disordered" evidence="1">
    <location>
        <begin position="1"/>
        <end position="80"/>
    </location>
</feature>
<name>A0A4V3I1S3_9PEZI</name>
<dbReference type="EMBL" id="QAPF01000338">
    <property type="protein sequence ID" value="TEA11403.1"/>
    <property type="molecule type" value="Genomic_DNA"/>
</dbReference>
<dbReference type="Pfam" id="PF24852">
    <property type="entry name" value="DUF7726"/>
    <property type="match status" value="1"/>
</dbReference>
<evidence type="ECO:0000256" key="1">
    <source>
        <dbReference type="SAM" id="MobiDB-lite"/>
    </source>
</evidence>
<gene>
    <name evidence="3" type="ORF">C8034_v007569</name>
</gene>